<evidence type="ECO:0000313" key="2">
    <source>
        <dbReference type="Proteomes" id="UP001208624"/>
    </source>
</evidence>
<protein>
    <submittedName>
        <fullName evidence="1">2'-5' RNA ligase</fullName>
    </submittedName>
</protein>
<accession>A0AAP3A590</accession>
<dbReference type="SUPFAM" id="SSF56091">
    <property type="entry name" value="DNA ligase/mRNA capping enzyme, catalytic domain"/>
    <property type="match status" value="1"/>
</dbReference>
<proteinExistence type="predicted"/>
<organism evidence="1 2">
    <name type="scientific">Escherichia coli</name>
    <dbReference type="NCBI Taxonomy" id="562"/>
    <lineage>
        <taxon>Bacteria</taxon>
        <taxon>Pseudomonadati</taxon>
        <taxon>Pseudomonadota</taxon>
        <taxon>Gammaproteobacteria</taxon>
        <taxon>Enterobacterales</taxon>
        <taxon>Enterobacteriaceae</taxon>
        <taxon>Escherichia</taxon>
    </lineage>
</organism>
<dbReference type="AlphaFoldDB" id="A0AAP3A590"/>
<reference evidence="1" key="1">
    <citation type="submission" date="2023-06" db="EMBL/GenBank/DDBJ databases">
        <title>Deciphering the underlying mechanisms mediating the transmission of blaNDM gene from human to animals in China.</title>
        <authorList>
            <person name="Chen K."/>
            <person name="Chen S."/>
        </authorList>
    </citation>
    <scope>NUCLEOTIDE SEQUENCE</scope>
    <source>
        <strain evidence="1">1199</strain>
    </source>
</reference>
<gene>
    <name evidence="1" type="ORF">OFN31_33015</name>
</gene>
<feature type="non-terminal residue" evidence="1">
    <location>
        <position position="53"/>
    </location>
</feature>
<name>A0AAP3A590_ECOLX</name>
<sequence>MNTQRKYGRTWHYPFSPGTTSDDRINTDYWQDLQAITQLVHTEKLDGENNCLN</sequence>
<dbReference type="EMBL" id="JAOVKC010001588">
    <property type="protein sequence ID" value="MCV5626451.1"/>
    <property type="molecule type" value="Genomic_DNA"/>
</dbReference>
<evidence type="ECO:0000313" key="1">
    <source>
        <dbReference type="EMBL" id="MCV5626451.1"/>
    </source>
</evidence>
<comment type="caution">
    <text evidence="1">The sequence shown here is derived from an EMBL/GenBank/DDBJ whole genome shotgun (WGS) entry which is preliminary data.</text>
</comment>
<dbReference type="Proteomes" id="UP001208624">
    <property type="component" value="Unassembled WGS sequence"/>
</dbReference>
<dbReference type="GO" id="GO:0016874">
    <property type="term" value="F:ligase activity"/>
    <property type="evidence" value="ECO:0007669"/>
    <property type="project" value="UniProtKB-KW"/>
</dbReference>
<keyword evidence="1" id="KW-0436">Ligase</keyword>